<protein>
    <submittedName>
        <fullName evidence="5">Phenylacetic acid degradation bifunctional protein PaaZ</fullName>
    </submittedName>
</protein>
<comment type="similarity">
    <text evidence="1">Belongs to the aldehyde dehydrogenase family.</text>
</comment>
<feature type="compositionally biased region" description="Gly residues" evidence="3">
    <location>
        <begin position="477"/>
        <end position="487"/>
    </location>
</feature>
<feature type="domain" description="Aldehyde dehydrogenase" evidence="4">
    <location>
        <begin position="18"/>
        <end position="445"/>
    </location>
</feature>
<evidence type="ECO:0000313" key="6">
    <source>
        <dbReference type="Proteomes" id="UP000317378"/>
    </source>
</evidence>
<dbReference type="NCBIfam" id="NF008868">
    <property type="entry name" value="PRK11903.1"/>
    <property type="match status" value="1"/>
</dbReference>
<dbReference type="InterPro" id="IPR016162">
    <property type="entry name" value="Ald_DH_N"/>
</dbReference>
<proteinExistence type="inferred from homology"/>
<feature type="region of interest" description="Disordered" evidence="3">
    <location>
        <begin position="505"/>
        <end position="531"/>
    </location>
</feature>
<dbReference type="OrthoDB" id="9759612at2"/>
<dbReference type="Gene3D" id="3.40.605.10">
    <property type="entry name" value="Aldehyde Dehydrogenase, Chain A, domain 1"/>
    <property type="match status" value="1"/>
</dbReference>
<evidence type="ECO:0000313" key="5">
    <source>
        <dbReference type="EMBL" id="TPQ17297.1"/>
    </source>
</evidence>
<accession>A0A505D371</accession>
<name>A0A505D371_9ACTN</name>
<dbReference type="EMBL" id="VCHX02000296">
    <property type="protein sequence ID" value="TPQ17297.1"/>
    <property type="molecule type" value="Genomic_DNA"/>
</dbReference>
<reference evidence="5 6" key="1">
    <citation type="submission" date="2019-06" db="EMBL/GenBank/DDBJ databases">
        <title>Streptomyces sporangiiformans sp. nov., a novel actinomycete isolated from soil in Mount Song.</title>
        <authorList>
            <person name="Han L."/>
        </authorList>
    </citation>
    <scope>NUCLEOTIDE SEQUENCE [LARGE SCALE GENOMIC DNA]</scope>
    <source>
        <strain evidence="5 6">NEAU-SSA 1</strain>
    </source>
</reference>
<comment type="caution">
    <text evidence="5">The sequence shown here is derived from an EMBL/GenBank/DDBJ whole genome shotgun (WGS) entry which is preliminary data.</text>
</comment>
<organism evidence="5 6">
    <name type="scientific">Streptomyces sporangiiformans</name>
    <dbReference type="NCBI Taxonomy" id="2315329"/>
    <lineage>
        <taxon>Bacteria</taxon>
        <taxon>Bacillati</taxon>
        <taxon>Actinomycetota</taxon>
        <taxon>Actinomycetes</taxon>
        <taxon>Kitasatosporales</taxon>
        <taxon>Streptomycetaceae</taxon>
        <taxon>Streptomyces</taxon>
    </lineage>
</organism>
<dbReference type="SUPFAM" id="SSF53720">
    <property type="entry name" value="ALDH-like"/>
    <property type="match status" value="1"/>
</dbReference>
<dbReference type="GO" id="GO:0016620">
    <property type="term" value="F:oxidoreductase activity, acting on the aldehyde or oxo group of donors, NAD or NADP as acceptor"/>
    <property type="evidence" value="ECO:0007669"/>
    <property type="project" value="InterPro"/>
</dbReference>
<dbReference type="PANTHER" id="PTHR43111:SF1">
    <property type="entry name" value="ALDEHYDE DEHYDROGENASE B-RELATED"/>
    <property type="match status" value="1"/>
</dbReference>
<sequence>MLQSHLQDTWVAPTATPETADDVRDAVTGELVCRVSSQGLDLAGAFDHARRVGGPALRDLTFHQRADLLDAVAAAVRARREELYALSARAGATLTDARYDIDGGIRVLRDSSTRARAELPNAPFLVEGPAERLARGEDFLGVHLCTPSPGLMLQVNAFNFPVWAPLEKLAQAVLAGLPTVVKPATPTAYLTERLVRIVTEAGVLPPGTLQLVVGSVRPALDLLREQDVLSFTGSAATAEVLRTHPNLVSRSVRFNAEADSVNAIVLAPDVRPGSPLFAAFVREVVTEMTVKAGQKCTAIRRVLVPREHELAALDAISSELTGVTIGNPAAEGVRMGAVVSLAQREDVRRSVRRIAESGRFVHGDPDKVRVVGADPERGAFLDTLLISADPEAAAPHEVEPFGPAATVLAYRDTRHATDLLARGRGSLAASVVGDDLAWTAAFVREAAPWHGRLHLLDTTNMNQTTGHGSPLPALRHGGPGRAGGGSEMAGTRGVVDLMQRTALQASPRLLDSLAPPPSSPSSSPTETAETA</sequence>
<feature type="region of interest" description="Disordered" evidence="3">
    <location>
        <begin position="462"/>
        <end position="487"/>
    </location>
</feature>
<dbReference type="InterPro" id="IPR016163">
    <property type="entry name" value="Ald_DH_C"/>
</dbReference>
<dbReference type="Gene3D" id="3.40.309.10">
    <property type="entry name" value="Aldehyde Dehydrogenase, Chain A, domain 2"/>
    <property type="match status" value="1"/>
</dbReference>
<evidence type="ECO:0000256" key="3">
    <source>
        <dbReference type="SAM" id="MobiDB-lite"/>
    </source>
</evidence>
<dbReference type="Proteomes" id="UP000317378">
    <property type="component" value="Unassembled WGS sequence"/>
</dbReference>
<keyword evidence="2" id="KW-0560">Oxidoreductase</keyword>
<evidence type="ECO:0000256" key="2">
    <source>
        <dbReference type="ARBA" id="ARBA00023002"/>
    </source>
</evidence>
<dbReference type="InterPro" id="IPR016161">
    <property type="entry name" value="Ald_DH/histidinol_DH"/>
</dbReference>
<dbReference type="Pfam" id="PF00171">
    <property type="entry name" value="Aldedh"/>
    <property type="match status" value="1"/>
</dbReference>
<dbReference type="RefSeq" id="WP_119104952.1">
    <property type="nucleotide sequence ID" value="NZ_QXMJ01000296.1"/>
</dbReference>
<evidence type="ECO:0000259" key="4">
    <source>
        <dbReference type="Pfam" id="PF00171"/>
    </source>
</evidence>
<gene>
    <name evidence="5" type="primary">paaZ</name>
    <name evidence="5" type="ORF">FGD71_037145</name>
</gene>
<dbReference type="PANTHER" id="PTHR43111">
    <property type="entry name" value="ALDEHYDE DEHYDROGENASE B-RELATED"/>
    <property type="match status" value="1"/>
</dbReference>
<dbReference type="AlphaFoldDB" id="A0A505D371"/>
<keyword evidence="6" id="KW-1185">Reference proteome</keyword>
<dbReference type="InterPro" id="IPR011966">
    <property type="entry name" value="PaaN-DH"/>
</dbReference>
<evidence type="ECO:0000256" key="1">
    <source>
        <dbReference type="ARBA" id="ARBA00009986"/>
    </source>
</evidence>
<dbReference type="NCBIfam" id="TIGR02278">
    <property type="entry name" value="PaaN-DH"/>
    <property type="match status" value="1"/>
</dbReference>
<dbReference type="InterPro" id="IPR015590">
    <property type="entry name" value="Aldehyde_DH_dom"/>
</dbReference>